<reference evidence="2 3" key="1">
    <citation type="submission" date="2019-07" db="EMBL/GenBank/DDBJ databases">
        <authorList>
            <person name="Kim J."/>
        </authorList>
    </citation>
    <scope>NUCLEOTIDE SEQUENCE [LARGE SCALE GENOMIC DNA]</scope>
    <source>
        <strain evidence="2 3">N4</strain>
    </source>
</reference>
<dbReference type="OrthoDB" id="2929449at2"/>
<dbReference type="Proteomes" id="UP000318102">
    <property type="component" value="Unassembled WGS sequence"/>
</dbReference>
<name>A0A559IXR7_9BACL</name>
<organism evidence="2 3">
    <name type="scientific">Paenibacillus agilis</name>
    <dbReference type="NCBI Taxonomy" id="3020863"/>
    <lineage>
        <taxon>Bacteria</taxon>
        <taxon>Bacillati</taxon>
        <taxon>Bacillota</taxon>
        <taxon>Bacilli</taxon>
        <taxon>Bacillales</taxon>
        <taxon>Paenibacillaceae</taxon>
        <taxon>Paenibacillus</taxon>
    </lineage>
</organism>
<keyword evidence="1" id="KW-0472">Membrane</keyword>
<dbReference type="RefSeq" id="WP_144987889.1">
    <property type="nucleotide sequence ID" value="NZ_VNJK01000001.1"/>
</dbReference>
<proteinExistence type="predicted"/>
<keyword evidence="1" id="KW-1133">Transmembrane helix</keyword>
<comment type="caution">
    <text evidence="2">The sequence shown here is derived from an EMBL/GenBank/DDBJ whole genome shotgun (WGS) entry which is preliminary data.</text>
</comment>
<feature type="transmembrane region" description="Helical" evidence="1">
    <location>
        <begin position="32"/>
        <end position="51"/>
    </location>
</feature>
<keyword evidence="3" id="KW-1185">Reference proteome</keyword>
<dbReference type="EMBL" id="VNJK01000001">
    <property type="protein sequence ID" value="TVX92429.1"/>
    <property type="molecule type" value="Genomic_DNA"/>
</dbReference>
<accession>A0A559IXR7</accession>
<sequence>MNLSYILYTVLLILVWVLLLTGFIIKRNTKFIRGYLWVSVPCISLLLLYFWNTSLNNYVRSYLFAAHTYTCEYYDSLKPHSLPLPKRSVLKGKSDACSPFYLTFSKDKDVISFYETVLIEWKNKKLISGFHYAERDHQYGGKEKGYVASIPDGATLDIFIHVLQDSYEGQMLSIRFKRSG</sequence>
<feature type="transmembrane region" description="Helical" evidence="1">
    <location>
        <begin position="6"/>
        <end position="25"/>
    </location>
</feature>
<evidence type="ECO:0000313" key="3">
    <source>
        <dbReference type="Proteomes" id="UP000318102"/>
    </source>
</evidence>
<dbReference type="AlphaFoldDB" id="A0A559IXR7"/>
<gene>
    <name evidence="2" type="ORF">FPZ44_04765</name>
</gene>
<evidence type="ECO:0000313" key="2">
    <source>
        <dbReference type="EMBL" id="TVX92429.1"/>
    </source>
</evidence>
<protein>
    <submittedName>
        <fullName evidence="2">Uncharacterized protein</fullName>
    </submittedName>
</protein>
<keyword evidence="1" id="KW-0812">Transmembrane</keyword>
<evidence type="ECO:0000256" key="1">
    <source>
        <dbReference type="SAM" id="Phobius"/>
    </source>
</evidence>